<dbReference type="InterPro" id="IPR007160">
    <property type="entry name" value="DUF362"/>
</dbReference>
<accession>A0A347ZWM3</accession>
<comment type="caution">
    <text evidence="2">The sequence shown here is derived from an EMBL/GenBank/DDBJ whole genome shotgun (WGS) entry which is preliminary data.</text>
</comment>
<dbReference type="PROSITE" id="PS51318">
    <property type="entry name" value="TAT"/>
    <property type="match status" value="1"/>
</dbReference>
<dbReference type="EMBL" id="QUMS01000005">
    <property type="protein sequence ID" value="REG05446.1"/>
    <property type="molecule type" value="Genomic_DNA"/>
</dbReference>
<protein>
    <submittedName>
        <fullName evidence="2">Uncharacterized protein (DUF362 family)</fullName>
    </submittedName>
</protein>
<dbReference type="Proteomes" id="UP000256388">
    <property type="component" value="Unassembled WGS sequence"/>
</dbReference>
<dbReference type="RefSeq" id="WP_158675154.1">
    <property type="nucleotide sequence ID" value="NZ_AP018437.1"/>
</dbReference>
<name>A0A347ZWM3_9CHLR</name>
<dbReference type="Pfam" id="PF04015">
    <property type="entry name" value="DUF362"/>
    <property type="match status" value="1"/>
</dbReference>
<reference evidence="2 3" key="1">
    <citation type="submission" date="2018-08" db="EMBL/GenBank/DDBJ databases">
        <title>Genomic Encyclopedia of Type Strains, Phase IV (KMG-IV): sequencing the most valuable type-strain genomes for metagenomic binning, comparative biology and taxonomic classification.</title>
        <authorList>
            <person name="Goeker M."/>
        </authorList>
    </citation>
    <scope>NUCLEOTIDE SEQUENCE [LARGE SCALE GENOMIC DNA]</scope>
    <source>
        <strain evidence="2 3">DSM 23923</strain>
    </source>
</reference>
<dbReference type="InterPro" id="IPR006311">
    <property type="entry name" value="TAT_signal"/>
</dbReference>
<keyword evidence="3" id="KW-1185">Reference proteome</keyword>
<evidence type="ECO:0000313" key="3">
    <source>
        <dbReference type="Proteomes" id="UP000256388"/>
    </source>
</evidence>
<proteinExistence type="predicted"/>
<sequence>MTEKAYFDRRDFLKKMGVIGAGIYLAGCAKKNNPSLPTPFSDTTQAATAVEAQENSNAASTQTPSYGDVYLSVAHGEDAAELTRRAIAAIGGIERFVSRGADVIIKPNICTDYYPYEYGATTNPIVVATLVSLAFGAGAGRVRVMDNPFGGTAQSAYKKSGIQDAVEAAGGEMEVMNSNKFLTAEIPDGLDIKEWPFYKDILSADVVIDVPIAKHHGTTGLTLGSKNLLGTILNRGQIHQNIHQRIADLVSRVRPALTVVDAVRILMDNGPTGGNLDDVRRANTVIASADIVAADAYAATLFGKRGSDIGYIQAAANMGLGTLDLEAIKIEEITV</sequence>
<evidence type="ECO:0000313" key="2">
    <source>
        <dbReference type="EMBL" id="REG05446.1"/>
    </source>
</evidence>
<dbReference type="OrthoDB" id="9785671at2"/>
<gene>
    <name evidence="2" type="ORF">DFR64_2847</name>
</gene>
<dbReference type="AlphaFoldDB" id="A0A347ZWM3"/>
<evidence type="ECO:0000259" key="1">
    <source>
        <dbReference type="Pfam" id="PF04015"/>
    </source>
</evidence>
<organism evidence="2 3">
    <name type="scientific">Pelolinea submarina</name>
    <dbReference type="NCBI Taxonomy" id="913107"/>
    <lineage>
        <taxon>Bacteria</taxon>
        <taxon>Bacillati</taxon>
        <taxon>Chloroflexota</taxon>
        <taxon>Anaerolineae</taxon>
        <taxon>Anaerolineales</taxon>
        <taxon>Anaerolineaceae</taxon>
        <taxon>Pelolinea</taxon>
    </lineage>
</organism>
<feature type="domain" description="DUF362" evidence="1">
    <location>
        <begin position="103"/>
        <end position="299"/>
    </location>
</feature>